<feature type="transmembrane region" description="Helical" evidence="1">
    <location>
        <begin position="90"/>
        <end position="115"/>
    </location>
</feature>
<evidence type="ECO:0000313" key="2">
    <source>
        <dbReference type="EMBL" id="WHS67330.1"/>
    </source>
</evidence>
<protein>
    <submittedName>
        <fullName evidence="2">Uncharacterized protein</fullName>
    </submittedName>
</protein>
<dbReference type="Proteomes" id="UP001240697">
    <property type="component" value="Chromosome"/>
</dbReference>
<feature type="transmembrane region" description="Helical" evidence="1">
    <location>
        <begin position="159"/>
        <end position="177"/>
    </location>
</feature>
<feature type="transmembrane region" description="Helical" evidence="1">
    <location>
        <begin position="474"/>
        <end position="496"/>
    </location>
</feature>
<gene>
    <name evidence="2" type="ORF">QMY55_09525</name>
</gene>
<keyword evidence="1" id="KW-0472">Membrane</keyword>
<dbReference type="EMBL" id="CP125947">
    <property type="protein sequence ID" value="WHS67330.1"/>
    <property type="molecule type" value="Genomic_DNA"/>
</dbReference>
<evidence type="ECO:0000313" key="3">
    <source>
        <dbReference type="Proteomes" id="UP001240697"/>
    </source>
</evidence>
<evidence type="ECO:0000256" key="1">
    <source>
        <dbReference type="SAM" id="Phobius"/>
    </source>
</evidence>
<feature type="transmembrane region" description="Helical" evidence="1">
    <location>
        <begin position="282"/>
        <end position="305"/>
    </location>
</feature>
<feature type="transmembrane region" description="Helical" evidence="1">
    <location>
        <begin position="46"/>
        <end position="69"/>
    </location>
</feature>
<dbReference type="RefSeq" id="WP_283488368.1">
    <property type="nucleotide sequence ID" value="NZ_CP125947.1"/>
</dbReference>
<name>A0ABY8SWB1_9BURK</name>
<keyword evidence="1" id="KW-1133">Transmembrane helix</keyword>
<keyword evidence="1" id="KW-0812">Transmembrane</keyword>
<feature type="transmembrane region" description="Helical" evidence="1">
    <location>
        <begin position="20"/>
        <end position="40"/>
    </location>
</feature>
<keyword evidence="3" id="KW-1185">Reference proteome</keyword>
<reference evidence="2 3" key="1">
    <citation type="submission" date="2023-05" db="EMBL/GenBank/DDBJ databases">
        <authorList>
            <person name="Yin Y."/>
            <person name="Lu Z."/>
        </authorList>
    </citation>
    <scope>NUCLEOTIDE SEQUENCE [LARGE SCALE GENOMIC DNA]</scope>
    <source>
        <strain evidence="2 3">ZM22</strain>
    </source>
</reference>
<feature type="transmembrane region" description="Helical" evidence="1">
    <location>
        <begin position="121"/>
        <end position="138"/>
    </location>
</feature>
<accession>A0ABY8SWB1</accession>
<organism evidence="2 3">
    <name type="scientific">Comamonas resistens</name>
    <dbReference type="NCBI Taxonomy" id="3046670"/>
    <lineage>
        <taxon>Bacteria</taxon>
        <taxon>Pseudomonadati</taxon>
        <taxon>Pseudomonadota</taxon>
        <taxon>Betaproteobacteria</taxon>
        <taxon>Burkholderiales</taxon>
        <taxon>Comamonadaceae</taxon>
        <taxon>Comamonas</taxon>
    </lineage>
</organism>
<proteinExistence type="predicted"/>
<feature type="transmembrane region" description="Helical" evidence="1">
    <location>
        <begin position="235"/>
        <end position="257"/>
    </location>
</feature>
<sequence>MSVAVPGPAAPSPNLLRSGLRGLVLGWVWLTALWGASQILTQLPAWGWLLVVVLLAVMPAWGLWLAFMLRKKVLRFQFSPQGLIGRWLSGGWWPACKALLLALLLCSMTLWQAWFLAAWEWALLALAVPVYLLLAWYLQSRLTREFSTPAFAWAWSQRAARALLVMVLGGLWLYGMARSQDFGRELTEAMEPAALDAVIARIRSAPSGLVRWGLDSLLALQLAGAAAADLPQMPALRLLLLALFGPVSVLLCLGASMQGGTGDKTIWRQAAPPGAGRNASPWLALVGVLVLGILVQTTASLDGLARNHESPLALRRLPECERIGLQLYRLGTLDATRQQALQALGQIQAPQALCQGMAGLEQQLDAAVERYLDWYFSLGAEWGRIFSLLTGDVSQFLQNKLTETLSASPGLEHWMQMLQKQAETSGVALNQAEQRIEDTLARHHLALNASQCIVRAQVPQLPALDLLGDARQRLTASAVATVGAGAGAGAFAAVVAGKAMTKTSMKAASKVLAKAAAKQGLGKAGAAAAGAALGSVVPGIGTAAGAIAGAVAGAVIGVGVDWAALYAEELLTRDAMRADLRAALGEQLQSLGQAMGCK</sequence>
<feature type="transmembrane region" description="Helical" evidence="1">
    <location>
        <begin position="543"/>
        <end position="567"/>
    </location>
</feature>